<keyword evidence="2" id="KW-0472">Membrane</keyword>
<protein>
    <recommendedName>
        <fullName evidence="5">Integral membrane protein</fullName>
    </recommendedName>
</protein>
<feature type="transmembrane region" description="Helical" evidence="2">
    <location>
        <begin position="117"/>
        <end position="139"/>
    </location>
</feature>
<feature type="transmembrane region" description="Helical" evidence="2">
    <location>
        <begin position="151"/>
        <end position="171"/>
    </location>
</feature>
<keyword evidence="2" id="KW-1133">Transmembrane helix</keyword>
<name>A0ABN2TMH7_9ACTN</name>
<dbReference type="RefSeq" id="WP_344109180.1">
    <property type="nucleotide sequence ID" value="NZ_BAAAPC010000025.1"/>
</dbReference>
<dbReference type="EMBL" id="BAAAPC010000025">
    <property type="protein sequence ID" value="GAA2013121.1"/>
    <property type="molecule type" value="Genomic_DNA"/>
</dbReference>
<comment type="caution">
    <text evidence="3">The sequence shown here is derived from an EMBL/GenBank/DDBJ whole genome shotgun (WGS) entry which is preliminary data.</text>
</comment>
<feature type="region of interest" description="Disordered" evidence="1">
    <location>
        <begin position="179"/>
        <end position="200"/>
    </location>
</feature>
<reference evidence="3 4" key="1">
    <citation type="journal article" date="2019" name="Int. J. Syst. Evol. Microbiol.">
        <title>The Global Catalogue of Microorganisms (GCM) 10K type strain sequencing project: providing services to taxonomists for standard genome sequencing and annotation.</title>
        <authorList>
            <consortium name="The Broad Institute Genomics Platform"/>
            <consortium name="The Broad Institute Genome Sequencing Center for Infectious Disease"/>
            <person name="Wu L."/>
            <person name="Ma J."/>
        </authorList>
    </citation>
    <scope>NUCLEOTIDE SEQUENCE [LARGE SCALE GENOMIC DNA]</scope>
    <source>
        <strain evidence="3 4">JCM 15313</strain>
    </source>
</reference>
<organism evidence="3 4">
    <name type="scientific">Nocardiopsis rhodophaea</name>
    <dbReference type="NCBI Taxonomy" id="280238"/>
    <lineage>
        <taxon>Bacteria</taxon>
        <taxon>Bacillati</taxon>
        <taxon>Actinomycetota</taxon>
        <taxon>Actinomycetes</taxon>
        <taxon>Streptosporangiales</taxon>
        <taxon>Nocardiopsidaceae</taxon>
        <taxon>Nocardiopsis</taxon>
    </lineage>
</organism>
<keyword evidence="2" id="KW-0812">Transmembrane</keyword>
<feature type="transmembrane region" description="Helical" evidence="2">
    <location>
        <begin position="67"/>
        <end position="86"/>
    </location>
</feature>
<evidence type="ECO:0000313" key="4">
    <source>
        <dbReference type="Proteomes" id="UP001501585"/>
    </source>
</evidence>
<evidence type="ECO:0008006" key="5">
    <source>
        <dbReference type="Google" id="ProtNLM"/>
    </source>
</evidence>
<accession>A0ABN2TMH7</accession>
<keyword evidence="4" id="KW-1185">Reference proteome</keyword>
<feature type="transmembrane region" description="Helical" evidence="2">
    <location>
        <begin position="34"/>
        <end position="55"/>
    </location>
</feature>
<gene>
    <name evidence="3" type="ORF">GCM10009799_46840</name>
</gene>
<proteinExistence type="predicted"/>
<sequence>MIAAVILAVEALFWVLVLGGLCARYLLRMRRLSTVMLLLVPLLDAVLLTVIAVHLSQGASADVTHGLGALYLGFTVAYGHSVITWADVRFAHRFAGGPPPPPRPTARAARLRHEGAAWLRGLLACLIGAGALAGLTLFVGDPERTAVLDGFYAPLGIFMFWNTVIAVWGAAEALLSRDAKGTEPSPHTPVAAGRDQPPAH</sequence>
<evidence type="ECO:0000256" key="2">
    <source>
        <dbReference type="SAM" id="Phobius"/>
    </source>
</evidence>
<feature type="transmembrane region" description="Helical" evidence="2">
    <location>
        <begin position="6"/>
        <end position="27"/>
    </location>
</feature>
<evidence type="ECO:0000313" key="3">
    <source>
        <dbReference type="EMBL" id="GAA2013121.1"/>
    </source>
</evidence>
<evidence type="ECO:0000256" key="1">
    <source>
        <dbReference type="SAM" id="MobiDB-lite"/>
    </source>
</evidence>
<dbReference type="Proteomes" id="UP001501585">
    <property type="component" value="Unassembled WGS sequence"/>
</dbReference>